<dbReference type="Proteomes" id="UP000029424">
    <property type="component" value="Chromosome 2"/>
</dbReference>
<protein>
    <submittedName>
        <fullName evidence="1">Uncharacterized protein</fullName>
    </submittedName>
</protein>
<keyword evidence="2" id="KW-1185">Reference proteome</keyword>
<organism evidence="1 2">
    <name type="scientific">Burkholderia oklahomensis</name>
    <dbReference type="NCBI Taxonomy" id="342113"/>
    <lineage>
        <taxon>Bacteria</taxon>
        <taxon>Pseudomonadati</taxon>
        <taxon>Pseudomonadota</taxon>
        <taxon>Betaproteobacteria</taxon>
        <taxon>Burkholderiales</taxon>
        <taxon>Burkholderiaceae</taxon>
        <taxon>Burkholderia</taxon>
        <taxon>pseudomallei group</taxon>
    </lineage>
</organism>
<evidence type="ECO:0000313" key="1">
    <source>
        <dbReference type="EMBL" id="AIO68802.1"/>
    </source>
</evidence>
<evidence type="ECO:0000313" key="2">
    <source>
        <dbReference type="Proteomes" id="UP000029424"/>
    </source>
</evidence>
<sequence length="248" mass="27987">MRRRRRKHEREDRTARYPVDEADSFHAAAEADPCKARGPTISSIGVRTLRSACTATVRSRCPPSRIPIRMARSDFRRGLRLLREQAWEHAEYCGRPGGNRSNRMSFDGENVIELSNDTSHHRHARRPASQHAFSGRFPLERTTSSPGQRECNGACCVEDHFHYRMSRRKGARAPSVTAGQIRPEFPSSAQSMEISCSTRNATGPERRSAPIGRAYGAARRQRDCRCPDSPTVVTHSALHVRETLITIR</sequence>
<dbReference type="EMBL" id="CP008727">
    <property type="protein sequence ID" value="AIO68802.1"/>
    <property type="molecule type" value="Genomic_DNA"/>
</dbReference>
<reference evidence="1 2" key="1">
    <citation type="submission" date="2014-06" db="EMBL/GenBank/DDBJ databases">
        <authorList>
            <person name="Bishop-Lilly K.A."/>
            <person name="Broomall S.M."/>
            <person name="Chain P.S."/>
            <person name="Chertkov O."/>
            <person name="Coyne S.R."/>
            <person name="Daligault H.E."/>
            <person name="Davenport K.W."/>
            <person name="Erkkila T."/>
            <person name="Frey K.G."/>
            <person name="Gibbons H.S."/>
            <person name="Gu W."/>
            <person name="Jaissle J."/>
            <person name="Johnson S.L."/>
            <person name="Koroleva G.I."/>
            <person name="Ladner J.T."/>
            <person name="Lo C.-C."/>
            <person name="Minogue T.D."/>
            <person name="Munk C."/>
            <person name="Palacios G.F."/>
            <person name="Redden C.L."/>
            <person name="Rosenzweig C.N."/>
            <person name="Scholz M.B."/>
            <person name="Teshima H."/>
            <person name="Xu Y."/>
        </authorList>
    </citation>
    <scope>NUCLEOTIDE SEQUENCE [LARGE SCALE GENOMIC DNA]</scope>
    <source>
        <strain evidence="1 2">EO147</strain>
    </source>
</reference>
<accession>A0AAI8FQE9</accession>
<dbReference type="AlphaFoldDB" id="A0AAI8FQE9"/>
<proteinExistence type="predicted"/>
<name>A0AAI8FQE9_9BURK</name>
<dbReference type="KEGG" id="bok:DM82_4842"/>
<gene>
    <name evidence="1" type="ORF">DM82_4842</name>
</gene>